<gene>
    <name evidence="1" type="primary">113</name>
    <name evidence="1" type="ORF">SEA_QUI_113</name>
</gene>
<dbReference type="KEGG" id="vg:77936475"/>
<sequence>MSNDPIDIPVRVTDVDVPVYLPGGTIAGKARIVEGEGEDAILIELEATNPVVVSMLKNSLVGISLVPTNRSPFYIEVVD</sequence>
<accession>A0A5B8WGI2</accession>
<protein>
    <submittedName>
        <fullName evidence="1">Uncharacterized protein</fullName>
    </submittedName>
</protein>
<dbReference type="Proteomes" id="UP000321915">
    <property type="component" value="Segment"/>
</dbReference>
<keyword evidence="2" id="KW-1185">Reference proteome</keyword>
<name>A0A5B8WGI2_9CAUD</name>
<dbReference type="RefSeq" id="YP_010660479.1">
    <property type="nucleotide sequence ID" value="NC_070877.1"/>
</dbReference>
<proteinExistence type="predicted"/>
<evidence type="ECO:0000313" key="1">
    <source>
        <dbReference type="EMBL" id="QED11603.1"/>
    </source>
</evidence>
<evidence type="ECO:0000313" key="2">
    <source>
        <dbReference type="Proteomes" id="UP000321915"/>
    </source>
</evidence>
<dbReference type="EMBL" id="MN183282">
    <property type="protein sequence ID" value="QED11603.1"/>
    <property type="molecule type" value="Genomic_DNA"/>
</dbReference>
<dbReference type="GeneID" id="77936475"/>
<reference evidence="1 2" key="1">
    <citation type="submission" date="2019-07" db="EMBL/GenBank/DDBJ databases">
        <authorList>
            <person name="Abdullah A."/>
            <person name="Lima G.C."/>
            <person name="Cuneo C.K."/>
            <person name="Ennest D.C."/>
            <person name="Fritz K.J."/>
            <person name="Johnson B.T."/>
            <person name="Larson S.M."/>
            <person name="Lemunyete M.N."/>
            <person name="Murray M.B."/>
            <person name="Osmond D.E."/>
            <person name="Patras K.A."/>
            <person name="Ransibrahmanakul S."/>
            <person name="Simpson K.A."/>
            <person name="Thull B.S."/>
            <person name="Wetzel S."/>
            <person name="Bonilla J.A."/>
            <person name="Klyczek K."/>
            <person name="Garlena R.A."/>
            <person name="Russell D.A."/>
            <person name="Pope W.H."/>
            <person name="Jacobs-Sera D."/>
            <person name="Hatfull G.F."/>
        </authorList>
    </citation>
    <scope>NUCLEOTIDE SEQUENCE [LARGE SCALE GENOMIC DNA]</scope>
</reference>
<organism evidence="1 2">
    <name type="scientific">Arthrobacter phage Qui</name>
    <dbReference type="NCBI Taxonomy" id="2603260"/>
    <lineage>
        <taxon>Viruses</taxon>
        <taxon>Duplodnaviria</taxon>
        <taxon>Heunggongvirae</taxon>
        <taxon>Uroviricota</taxon>
        <taxon>Caudoviricetes</taxon>
        <taxon>Quivirus</taxon>
        <taxon>Quivirus qui</taxon>
    </lineage>
</organism>